<organism evidence="3 4">
    <name type="scientific">Pandoraea apista</name>
    <dbReference type="NCBI Taxonomy" id="93218"/>
    <lineage>
        <taxon>Bacteria</taxon>
        <taxon>Pseudomonadati</taxon>
        <taxon>Pseudomonadota</taxon>
        <taxon>Betaproteobacteria</taxon>
        <taxon>Burkholderiales</taxon>
        <taxon>Burkholderiaceae</taxon>
        <taxon>Pandoraea</taxon>
    </lineage>
</organism>
<dbReference type="Gene3D" id="2.40.128.130">
    <property type="entry name" value="Autotransporter beta-domain"/>
    <property type="match status" value="1"/>
</dbReference>
<keyword evidence="1" id="KW-0732">Signal</keyword>
<protein>
    <submittedName>
        <fullName evidence="3">Adhesin BmaC autotransporter</fullName>
    </submittedName>
</protein>
<dbReference type="Gene3D" id="2.160.20.20">
    <property type="match status" value="2"/>
</dbReference>
<gene>
    <name evidence="3" type="primary">bmaC_1</name>
    <name evidence="3" type="ORF">PAP18089_04818</name>
</gene>
<evidence type="ECO:0000259" key="2">
    <source>
        <dbReference type="PROSITE" id="PS51208"/>
    </source>
</evidence>
<dbReference type="InterPro" id="IPR006315">
    <property type="entry name" value="OM_autotransptr_brl_dom"/>
</dbReference>
<sequence length="1222" mass="122053">MPGKTKPAFMSSPSTKRHVLATVVAAMLPSAQALAQCAPSPAAVNLSSGSCTDPALTVRESAGAAPVVQVSGTGIYSGTSVSLTGTGTGLGVQATGQGRVMLDGTPLSGSTITTQGASGHGMFADGGGQITGSYTTVYTSGASANGVGAIGAGSGVTLSDSAVNTSGDGSYGAYAANGGTLSLTRTDITTTGAGASAAFADAGGSITLNNLSTYSYGDNAPGAVASGAGSNLSLLGTYVNIYGNGSAGLFATGGGSITISGGAIATGDYYGGTVIANSPGMLARGPGSSIVVSNGATSATYGANSPGVWADAGGKIDFSGYGIFTYQPNSPGAQATGASTITLTNTIVRTSGPSSAGLLVSDGSTVLATGTEITTGYRVRGSSPPVLQFPDAQIGLEAHGVNVVGNGSQLQAQNNNVTTNGDGAVGIWTQQGGTASVTGGTITTHGADTASAGGADAVRASDSGSLIGLTGTRVSTTNINAIGLHAAAGGTITATDITVNTQGQSALGVQAQDAGSAITLNRAAITTAGDAANGIQASNAGRVQVTDSSVATTGSAAHGIAAINGGTLSATGTAIAVSGNGSAAIYLSGSAPSAVSVTGGSLSATGGAVVRAEGGTGSVTLSGVNTIVTAAVNGRQLLALATEDTTGTPSNLTLNILDMPTVSGDIVVDPSTLTYRVANSRWAGDLVLSGPGNTANASFTASQWTGNLLADAGNTANVALQSSLWTGLARNATNVTIDGSSVWNVTGNSNAIGAVNNAGLIQFLALPGSYSTLTVGSYTGSTGSRIGFNTYLGTDNSPTNLLVVNGGQASGTTALLVNNAGGPGAQTTADGIRLVQVTGGGASTTNAFTLGQRVAAGAYEYQLFRGGSTGADDWFLRSHLTVASSSPSAPATEIPLYRPEVALYMPVPALARQMGLATLGTLHERVGEEENLRGIPESRTYANGSWARVFGTHVSNRWAGTVDAKATGNQAGLQVGFDLLRRTTDSGHRDHAGVYAAYTDYSASSVSGFALGTQDLEVGKLSMHGPSVGAYWTHFGPSGWYTDAVFQTSWYDINARSNYGAEISPHATGYAASLETGYPIHFGDESDWQWEPQAQIIWQSLSVNHTQDAYSSVDWNAGNAVTGRLGMRLQRTGRDARGTLWQPYAVVNLWHAFSGSDQATFGTNAPIASRFGETALEIGGGVTARVNANTSFYGQASYRFSLDDSRSRQSAAQGIIGVRLNW</sequence>
<dbReference type="GO" id="GO:0019867">
    <property type="term" value="C:outer membrane"/>
    <property type="evidence" value="ECO:0007669"/>
    <property type="project" value="InterPro"/>
</dbReference>
<dbReference type="NCBIfam" id="TIGR01414">
    <property type="entry name" value="autotrans_barl"/>
    <property type="match status" value="1"/>
</dbReference>
<dbReference type="CDD" id="cd01344">
    <property type="entry name" value="PL2_Passenger_AT"/>
    <property type="match status" value="1"/>
</dbReference>
<name>A0A5E5PDW7_9BURK</name>
<dbReference type="InterPro" id="IPR036709">
    <property type="entry name" value="Autotransporte_beta_dom_sf"/>
</dbReference>
<reference evidence="3 4" key="1">
    <citation type="submission" date="2019-08" db="EMBL/GenBank/DDBJ databases">
        <authorList>
            <person name="Peeters C."/>
        </authorList>
    </citation>
    <scope>NUCLEOTIDE SEQUENCE [LARGE SCALE GENOMIC DNA]</scope>
    <source>
        <strain evidence="3 4">LMG 18089</strain>
    </source>
</reference>
<dbReference type="SUPFAM" id="SSF51126">
    <property type="entry name" value="Pectin lyase-like"/>
    <property type="match status" value="1"/>
</dbReference>
<feature type="signal peptide" evidence="1">
    <location>
        <begin position="1"/>
        <end position="35"/>
    </location>
</feature>
<dbReference type="SUPFAM" id="SSF103515">
    <property type="entry name" value="Autotransporter"/>
    <property type="match status" value="1"/>
</dbReference>
<proteinExistence type="predicted"/>
<dbReference type="PROSITE" id="PS51208">
    <property type="entry name" value="AUTOTRANSPORTER"/>
    <property type="match status" value="1"/>
</dbReference>
<dbReference type="AlphaFoldDB" id="A0A5E5PDW7"/>
<feature type="domain" description="Autotransporter" evidence="2">
    <location>
        <begin position="938"/>
        <end position="1222"/>
    </location>
</feature>
<dbReference type="InterPro" id="IPR012332">
    <property type="entry name" value="Autotransporter_pectin_lyase_C"/>
</dbReference>
<dbReference type="PANTHER" id="PTHR35037:SF3">
    <property type="entry name" value="C-TERMINAL REGION OF AIDA-LIKE PROTEIN"/>
    <property type="match status" value="1"/>
</dbReference>
<dbReference type="InterPro" id="IPR005546">
    <property type="entry name" value="Autotransporte_beta"/>
</dbReference>
<feature type="chain" id="PRO_5022901918" evidence="1">
    <location>
        <begin position="36"/>
        <end position="1222"/>
    </location>
</feature>
<dbReference type="Proteomes" id="UP000364291">
    <property type="component" value="Unassembled WGS sequence"/>
</dbReference>
<dbReference type="Pfam" id="PF03797">
    <property type="entry name" value="Autotransporter"/>
    <property type="match status" value="1"/>
</dbReference>
<evidence type="ECO:0000313" key="3">
    <source>
        <dbReference type="EMBL" id="VVG73809.1"/>
    </source>
</evidence>
<evidence type="ECO:0000313" key="4">
    <source>
        <dbReference type="Proteomes" id="UP000364291"/>
    </source>
</evidence>
<dbReference type="PANTHER" id="PTHR35037">
    <property type="entry name" value="C-TERMINAL REGION OF AIDA-LIKE PROTEIN"/>
    <property type="match status" value="1"/>
</dbReference>
<dbReference type="SMART" id="SM00869">
    <property type="entry name" value="Autotransporter"/>
    <property type="match status" value="1"/>
</dbReference>
<dbReference type="InterPro" id="IPR011050">
    <property type="entry name" value="Pectin_lyase_fold/virulence"/>
</dbReference>
<dbReference type="InterPro" id="IPR051551">
    <property type="entry name" value="Autotransporter_adhesion"/>
</dbReference>
<dbReference type="EMBL" id="CABPSX010000013">
    <property type="protein sequence ID" value="VVG73809.1"/>
    <property type="molecule type" value="Genomic_DNA"/>
</dbReference>
<evidence type="ECO:0000256" key="1">
    <source>
        <dbReference type="SAM" id="SignalP"/>
    </source>
</evidence>
<accession>A0A5E5PDW7</accession>
<dbReference type="InterPro" id="IPR043990">
    <property type="entry name" value="AC_1"/>
</dbReference>
<dbReference type="Pfam" id="PF18883">
    <property type="entry name" value="AC_1"/>
    <property type="match status" value="1"/>
</dbReference>